<feature type="transmembrane region" description="Helical" evidence="1">
    <location>
        <begin position="145"/>
        <end position="167"/>
    </location>
</feature>
<evidence type="ECO:0000256" key="1">
    <source>
        <dbReference type="SAM" id="Phobius"/>
    </source>
</evidence>
<dbReference type="InterPro" id="IPR037185">
    <property type="entry name" value="EmrE-like"/>
</dbReference>
<feature type="transmembrane region" description="Helical" evidence="1">
    <location>
        <begin position="33"/>
        <end position="55"/>
    </location>
</feature>
<feature type="transmembrane region" description="Helical" evidence="1">
    <location>
        <begin position="240"/>
        <end position="258"/>
    </location>
</feature>
<feature type="transmembrane region" description="Helical" evidence="1">
    <location>
        <begin position="209"/>
        <end position="234"/>
    </location>
</feature>
<dbReference type="Proteomes" id="UP001169862">
    <property type="component" value="Unassembled WGS sequence"/>
</dbReference>
<keyword evidence="1" id="KW-0812">Transmembrane</keyword>
<dbReference type="SUPFAM" id="SSF103481">
    <property type="entry name" value="Multidrug resistance efflux transporter EmrE"/>
    <property type="match status" value="1"/>
</dbReference>
<gene>
    <name evidence="2" type="ORF">Q4490_06960</name>
</gene>
<feature type="transmembrane region" description="Helical" evidence="1">
    <location>
        <begin position="121"/>
        <end position="138"/>
    </location>
</feature>
<evidence type="ECO:0000313" key="2">
    <source>
        <dbReference type="EMBL" id="MDO6453300.1"/>
    </source>
</evidence>
<feature type="transmembrane region" description="Helical" evidence="1">
    <location>
        <begin position="6"/>
        <end position="21"/>
    </location>
</feature>
<dbReference type="AlphaFoldDB" id="A0AAW7XKE2"/>
<organism evidence="2 3">
    <name type="scientific">Neptunomonas phycophila</name>
    <dbReference type="NCBI Taxonomy" id="1572645"/>
    <lineage>
        <taxon>Bacteria</taxon>
        <taxon>Pseudomonadati</taxon>
        <taxon>Pseudomonadota</taxon>
        <taxon>Gammaproteobacteria</taxon>
        <taxon>Oceanospirillales</taxon>
        <taxon>Oceanospirillaceae</taxon>
        <taxon>Neptunomonas</taxon>
    </lineage>
</organism>
<reference evidence="2" key="1">
    <citation type="submission" date="2023-07" db="EMBL/GenBank/DDBJ databases">
        <title>Genome content predicts the carbon catabolic preferences of heterotrophic bacteria.</title>
        <authorList>
            <person name="Gralka M."/>
        </authorList>
    </citation>
    <scope>NUCLEOTIDE SEQUENCE</scope>
    <source>
        <strain evidence="2">I2M16</strain>
    </source>
</reference>
<feature type="transmembrane region" description="Helical" evidence="1">
    <location>
        <begin position="61"/>
        <end position="85"/>
    </location>
</feature>
<feature type="transmembrane region" description="Helical" evidence="1">
    <location>
        <begin position="270"/>
        <end position="289"/>
    </location>
</feature>
<dbReference type="RefSeq" id="WP_215151607.1">
    <property type="nucleotide sequence ID" value="NZ_JAHHDZ010000008.1"/>
</dbReference>
<accession>A0AAW7XKE2</accession>
<name>A0AAW7XKE2_9GAMM</name>
<keyword evidence="1" id="KW-1133">Transmembrane helix</keyword>
<protein>
    <submittedName>
        <fullName evidence="2">EamA family transporter</fullName>
    </submittedName>
</protein>
<feature type="transmembrane region" description="Helical" evidence="1">
    <location>
        <begin position="97"/>
        <end position="115"/>
    </location>
</feature>
<evidence type="ECO:0000313" key="3">
    <source>
        <dbReference type="Proteomes" id="UP001169862"/>
    </source>
</evidence>
<proteinExistence type="predicted"/>
<sequence length="293" mass="31784">MIAIAAGLLAVICQSIFYIFVRRAQVHLLIPGLALNVQMHWQLGFVAWPLAYLFWPDSVSWQAHLYALGVSVAYWIAQICFFSALNRASSAQVAPMLALKLMVVGIGSSLFLNTHINIEQWQAIALATAAAAFLSIGAGKPPLKATLLTLTTVVMFSASDISLGAFINAVSFDDQLSQVIFVLSYCFGLNSLFTLFCRPWRMEAAATRACIPVAALCLISMVFLFTAFVLGGVVLGNLMLATRGIVVVLVGIALRPLLEEGIEPTVEWRVWARRLIAAAGMLVAVNWYITAMG</sequence>
<dbReference type="EMBL" id="JAUOPG010000003">
    <property type="protein sequence ID" value="MDO6453300.1"/>
    <property type="molecule type" value="Genomic_DNA"/>
</dbReference>
<keyword evidence="1" id="KW-0472">Membrane</keyword>
<comment type="caution">
    <text evidence="2">The sequence shown here is derived from an EMBL/GenBank/DDBJ whole genome shotgun (WGS) entry which is preliminary data.</text>
</comment>
<feature type="transmembrane region" description="Helical" evidence="1">
    <location>
        <begin position="179"/>
        <end position="197"/>
    </location>
</feature>